<dbReference type="PANTHER" id="PTHR46513">
    <property type="entry name" value="VITELLOGENIN RECEPTOR-LIKE PROTEIN-RELATED-RELATED"/>
    <property type="match status" value="1"/>
</dbReference>
<dbReference type="PROSITE" id="PS51120">
    <property type="entry name" value="LDLRB"/>
    <property type="match status" value="1"/>
</dbReference>
<evidence type="ECO:0000259" key="3">
    <source>
        <dbReference type="PROSITE" id="PS50825"/>
    </source>
</evidence>
<accession>A0ABD3VHG5</accession>
<dbReference type="InterPro" id="IPR011042">
    <property type="entry name" value="6-blade_b-propeller_TolB-like"/>
</dbReference>
<dbReference type="InterPro" id="IPR000033">
    <property type="entry name" value="LDLR_classB_rpt"/>
</dbReference>
<dbReference type="PANTHER" id="PTHR46513:SF13">
    <property type="entry name" value="EGF-LIKE DOMAIN-CONTAINING PROTEIN"/>
    <property type="match status" value="1"/>
</dbReference>
<dbReference type="SUPFAM" id="SSF63829">
    <property type="entry name" value="Calcium-dependent phosphotriesterase"/>
    <property type="match status" value="1"/>
</dbReference>
<protein>
    <submittedName>
        <fullName evidence="5">Uncharacterized protein</fullName>
    </submittedName>
</protein>
<evidence type="ECO:0000313" key="6">
    <source>
        <dbReference type="Proteomes" id="UP001634394"/>
    </source>
</evidence>
<dbReference type="Proteomes" id="UP001634394">
    <property type="component" value="Unassembled WGS sequence"/>
</dbReference>
<name>A0ABD3VHG5_SINWO</name>
<organism evidence="5 6">
    <name type="scientific">Sinanodonta woodiana</name>
    <name type="common">Chinese pond mussel</name>
    <name type="synonym">Anodonta woodiana</name>
    <dbReference type="NCBI Taxonomy" id="1069815"/>
    <lineage>
        <taxon>Eukaryota</taxon>
        <taxon>Metazoa</taxon>
        <taxon>Spiralia</taxon>
        <taxon>Lophotrochozoa</taxon>
        <taxon>Mollusca</taxon>
        <taxon>Bivalvia</taxon>
        <taxon>Autobranchia</taxon>
        <taxon>Heteroconchia</taxon>
        <taxon>Palaeoheterodonta</taxon>
        <taxon>Unionida</taxon>
        <taxon>Unionoidea</taxon>
        <taxon>Unionidae</taxon>
        <taxon>Unioninae</taxon>
        <taxon>Sinanodonta</taxon>
    </lineage>
</organism>
<evidence type="ECO:0000256" key="2">
    <source>
        <dbReference type="PROSITE-ProRule" id="PRU00461"/>
    </source>
</evidence>
<feature type="domain" description="HYR" evidence="3">
    <location>
        <begin position="925"/>
        <end position="1011"/>
    </location>
</feature>
<keyword evidence="1" id="KW-0677">Repeat</keyword>
<dbReference type="InterPro" id="IPR050778">
    <property type="entry name" value="Cueball_EGF_LRP_Nidogen"/>
</dbReference>
<feature type="repeat" description="LDL-receptor class B" evidence="2">
    <location>
        <begin position="68"/>
        <end position="110"/>
    </location>
</feature>
<dbReference type="PROSITE" id="PS50825">
    <property type="entry name" value="HYR"/>
    <property type="match status" value="1"/>
</dbReference>
<feature type="domain" description="WAP" evidence="4">
    <location>
        <begin position="743"/>
        <end position="791"/>
    </location>
</feature>
<gene>
    <name evidence="5" type="ORF">ACJMK2_010164</name>
</gene>
<reference evidence="5 6" key="1">
    <citation type="submission" date="2024-11" db="EMBL/GenBank/DDBJ databases">
        <title>Chromosome-level genome assembly of the freshwater bivalve Anodonta woodiana.</title>
        <authorList>
            <person name="Chen X."/>
        </authorList>
    </citation>
    <scope>NUCLEOTIDE SEQUENCE [LARGE SCALE GENOMIC DNA]</scope>
    <source>
        <strain evidence="5">MN2024</strain>
        <tissue evidence="5">Gills</tissue>
    </source>
</reference>
<feature type="non-terminal residue" evidence="5">
    <location>
        <position position="1"/>
    </location>
</feature>
<proteinExistence type="predicted"/>
<evidence type="ECO:0000259" key="4">
    <source>
        <dbReference type="PROSITE" id="PS51390"/>
    </source>
</evidence>
<evidence type="ECO:0000313" key="5">
    <source>
        <dbReference type="EMBL" id="KAL3859987.1"/>
    </source>
</evidence>
<dbReference type="AlphaFoldDB" id="A0ABD3VHG5"/>
<dbReference type="SMART" id="SM00135">
    <property type="entry name" value="LY"/>
    <property type="match status" value="4"/>
</dbReference>
<dbReference type="InterPro" id="IPR003410">
    <property type="entry name" value="HYR_dom"/>
</dbReference>
<dbReference type="EMBL" id="JBJQND010000012">
    <property type="protein sequence ID" value="KAL3859987.1"/>
    <property type="molecule type" value="Genomic_DNA"/>
</dbReference>
<dbReference type="PROSITE" id="PS51390">
    <property type="entry name" value="WAP"/>
    <property type="match status" value="1"/>
</dbReference>
<dbReference type="Gene3D" id="2.120.10.30">
    <property type="entry name" value="TolB, C-terminal domain"/>
    <property type="match status" value="2"/>
</dbReference>
<comment type="caution">
    <text evidence="5">The sequence shown here is derived from an EMBL/GenBank/DDBJ whole genome shotgun (WGS) entry which is preliminary data.</text>
</comment>
<evidence type="ECO:0000256" key="1">
    <source>
        <dbReference type="ARBA" id="ARBA00022737"/>
    </source>
</evidence>
<keyword evidence="6" id="KW-1185">Reference proteome</keyword>
<dbReference type="InterPro" id="IPR008197">
    <property type="entry name" value="WAP_dom"/>
</dbReference>
<sequence length="1099" mass="123835">VSNFTLTLKSSWIPCLAVDWRDEQLFWFEETNLSKAIYTSNIDGTLQKIINIKDLKCVTSMAVDEINKILYWADCSKETIERADYDGRNGRIIHSNDFHRILVLAVDSIHAFLYWCEEGSTNILFNRTIAGSDRKKATYFEEPFRILLVKVEIEIQQHSDSSLLLYWKDANSTHSLSKCSTLFQCQTENITTEMNEGLSYVSFAIRPTYQEYQQDGVCKNMGCSHVCMPTNESNARCSCPSFGGLVLVSERNCSTVSEPSLLYSDESTGYIGIADLYPRYPSPDHFLVVKKRKPRGIAYDKIEKMVYFYEDYTQTIFKIKIDGTGLTEVLALKDGHRTTIKALAVDSVQRRLYFTLSQNMEVPVIRIEALDFESNYRRTVIAGDFINPNILFILHDRLHYVRNQTCMLSDMDGFNATQGSCSTNAYINQLITNESELNFVVDEHDGSEIMVRQRGLQIEIWKDQTKNMSAFNLQGIGRFAIATTTISPHGTGSICNKLADQRACKGLCFRTLNESIARCQCPTYRFNVLQEDVRNCSAPKDFVLFSEGKEIRMIGRGRTPDTSVYTIAESSEGTIQSFAFQRPYVYFITRRARNVFIIFQQSMTVLRKDITADLMFYIPEGMNPTAAIIDDTNRILYVATRSNSILYISAIPDRLSSFNNRTLDWNIIKFQGPSSNEARITSMAISSGRLYVILKSLHLRNAILMTLDLTMTSINKTEEINANDPRGLLAFIQENRDLYDPGTLIKTGICPISLQENSTCLECITDYGCGGNGQICCPGSRGLCKKCQRPVNDHQYIDAMCKNCTNGVCSDLVCPRIGNCSAISILNCCPICLDITDCPEKPIIEGCPDDVFNFTLPNNNDSVPINIRVPPFNAIRAHDCSYGRRHIPVELRNNTLTWKNAVQQVDVIAKDMNGESVCKVSIKVRDVTAPWFLSCPSDMEFYSKDLFTSATWFDPVADDNVAKPPIIQQEDKHYTSPMDLSVGTVYSFKYTAKDYEGNRGPPCSFTISALKLDTPCSSPPQIQQGSLFCKGDPDSMECVIKECAKDFILMAEFNHTYRCQNGKWVPPFNDSIQTGACLDISLLSVKVNSLDVVLISSLA</sequence>